<dbReference type="GeneID" id="131806841"/>
<evidence type="ECO:0000259" key="2">
    <source>
        <dbReference type="Pfam" id="PF16064"/>
    </source>
</evidence>
<organism evidence="3 4">
    <name type="scientific">Musca domestica</name>
    <name type="common">House fly</name>
    <dbReference type="NCBI Taxonomy" id="7370"/>
    <lineage>
        <taxon>Eukaryota</taxon>
        <taxon>Metazoa</taxon>
        <taxon>Ecdysozoa</taxon>
        <taxon>Arthropoda</taxon>
        <taxon>Hexapoda</taxon>
        <taxon>Insecta</taxon>
        <taxon>Pterygota</taxon>
        <taxon>Neoptera</taxon>
        <taxon>Endopterygota</taxon>
        <taxon>Diptera</taxon>
        <taxon>Brachycera</taxon>
        <taxon>Muscomorpha</taxon>
        <taxon>Muscoidea</taxon>
        <taxon>Muscidae</taxon>
        <taxon>Musca</taxon>
    </lineage>
</organism>
<sequence>MLFAVQNVYTTQPENSVLNLLMEMRAEIASLKNEVTDLKKEIKDMKETTKRQFVKLTEEVFTVKLEARKQHGLDMVIDELNDTHKFPFNEVKDLQAFDELVQQNETILKQFKEFIAKTGGEGPPQFLRAAVRKIFSDNLASQYSWKGTSVKRSAEKCYLVTVIKSKFVFLTRI</sequence>
<dbReference type="RefSeq" id="XP_058987610.1">
    <property type="nucleotide sequence ID" value="XM_059131627.1"/>
</dbReference>
<evidence type="ECO:0000313" key="4">
    <source>
        <dbReference type="RefSeq" id="XP_058987610.1"/>
    </source>
</evidence>
<dbReference type="Pfam" id="PF16064">
    <property type="entry name" value="DUF4806"/>
    <property type="match status" value="1"/>
</dbReference>
<gene>
    <name evidence="4" type="primary">LOC131806841</name>
</gene>
<name>A0ABM3VP80_MUSDO</name>
<evidence type="ECO:0000256" key="1">
    <source>
        <dbReference type="SAM" id="Coils"/>
    </source>
</evidence>
<feature type="coiled-coil region" evidence="1">
    <location>
        <begin position="14"/>
        <end position="59"/>
    </location>
</feature>
<feature type="domain" description="DUF4806" evidence="2">
    <location>
        <begin position="83"/>
        <end position="153"/>
    </location>
</feature>
<protein>
    <submittedName>
        <fullName evidence="4">Uncharacterized protein LOC131806841</fullName>
    </submittedName>
</protein>
<dbReference type="InterPro" id="IPR032071">
    <property type="entry name" value="DUF4806"/>
</dbReference>
<dbReference type="Proteomes" id="UP001652621">
    <property type="component" value="Unplaced"/>
</dbReference>
<keyword evidence="3" id="KW-1185">Reference proteome</keyword>
<dbReference type="Gene3D" id="1.20.58.130">
    <property type="match status" value="1"/>
</dbReference>
<evidence type="ECO:0000313" key="3">
    <source>
        <dbReference type="Proteomes" id="UP001652621"/>
    </source>
</evidence>
<proteinExistence type="predicted"/>
<reference evidence="4" key="1">
    <citation type="submission" date="2025-08" db="UniProtKB">
        <authorList>
            <consortium name="RefSeq"/>
        </authorList>
    </citation>
    <scope>IDENTIFICATION</scope>
    <source>
        <strain evidence="4">Aabys</strain>
        <tissue evidence="4">Whole body</tissue>
    </source>
</reference>
<accession>A0ABM3VP80</accession>
<keyword evidence="1" id="KW-0175">Coiled coil</keyword>